<proteinExistence type="predicted"/>
<evidence type="ECO:0000313" key="8">
    <source>
        <dbReference type="Proteomes" id="UP001141806"/>
    </source>
</evidence>
<dbReference type="Pfam" id="PF04577">
    <property type="entry name" value="Glyco_transf_61"/>
    <property type="match status" value="1"/>
</dbReference>
<feature type="transmembrane region" description="Helical" evidence="5">
    <location>
        <begin position="21"/>
        <end position="42"/>
    </location>
</feature>
<evidence type="ECO:0000256" key="4">
    <source>
        <dbReference type="ARBA" id="ARBA00023180"/>
    </source>
</evidence>
<evidence type="ECO:0000256" key="2">
    <source>
        <dbReference type="ARBA" id="ARBA00022676"/>
    </source>
</evidence>
<evidence type="ECO:0000256" key="5">
    <source>
        <dbReference type="SAM" id="Phobius"/>
    </source>
</evidence>
<protein>
    <recommendedName>
        <fullName evidence="6">Glycosyltransferase 61 catalytic domain-containing protein</fullName>
    </recommendedName>
</protein>
<name>A0A9Q0KKN3_9MAGN</name>
<dbReference type="InterPro" id="IPR049625">
    <property type="entry name" value="Glyco_transf_61_cat"/>
</dbReference>
<reference evidence="7" key="1">
    <citation type="journal article" date="2023" name="Plant J.">
        <title>The genome of the king protea, Protea cynaroides.</title>
        <authorList>
            <person name="Chang J."/>
            <person name="Duong T.A."/>
            <person name="Schoeman C."/>
            <person name="Ma X."/>
            <person name="Roodt D."/>
            <person name="Barker N."/>
            <person name="Li Z."/>
            <person name="Van de Peer Y."/>
            <person name="Mizrachi E."/>
        </authorList>
    </citation>
    <scope>NUCLEOTIDE SEQUENCE</scope>
    <source>
        <tissue evidence="7">Young leaves</tissue>
    </source>
</reference>
<dbReference type="Proteomes" id="UP001141806">
    <property type="component" value="Unassembled WGS sequence"/>
</dbReference>
<keyword evidence="5" id="KW-1133">Transmembrane helix</keyword>
<organism evidence="7 8">
    <name type="scientific">Protea cynaroides</name>
    <dbReference type="NCBI Taxonomy" id="273540"/>
    <lineage>
        <taxon>Eukaryota</taxon>
        <taxon>Viridiplantae</taxon>
        <taxon>Streptophyta</taxon>
        <taxon>Embryophyta</taxon>
        <taxon>Tracheophyta</taxon>
        <taxon>Spermatophyta</taxon>
        <taxon>Magnoliopsida</taxon>
        <taxon>Proteales</taxon>
        <taxon>Proteaceae</taxon>
        <taxon>Protea</taxon>
    </lineage>
</organism>
<dbReference type="EMBL" id="JAMYWD010000004">
    <property type="protein sequence ID" value="KAJ4972438.1"/>
    <property type="molecule type" value="Genomic_DNA"/>
</dbReference>
<dbReference type="GO" id="GO:0016763">
    <property type="term" value="F:pentosyltransferase activity"/>
    <property type="evidence" value="ECO:0007669"/>
    <property type="project" value="UniProtKB-ARBA"/>
</dbReference>
<keyword evidence="3" id="KW-0808">Transferase</keyword>
<dbReference type="InterPro" id="IPR007657">
    <property type="entry name" value="Glycosyltransferase_61"/>
</dbReference>
<evidence type="ECO:0000259" key="6">
    <source>
        <dbReference type="Pfam" id="PF04577"/>
    </source>
</evidence>
<evidence type="ECO:0000256" key="3">
    <source>
        <dbReference type="ARBA" id="ARBA00022679"/>
    </source>
</evidence>
<dbReference type="AlphaFoldDB" id="A0A9Q0KKN3"/>
<gene>
    <name evidence="7" type="ORF">NE237_005612</name>
</gene>
<dbReference type="PANTHER" id="PTHR20961:SF5">
    <property type="entry name" value="GLYCOSYLTRANSFERASE-RELATED"/>
    <property type="match status" value="1"/>
</dbReference>
<dbReference type="OrthoDB" id="529273at2759"/>
<evidence type="ECO:0000313" key="7">
    <source>
        <dbReference type="EMBL" id="KAJ4972438.1"/>
    </source>
</evidence>
<feature type="domain" description="Glycosyltransferase 61 catalytic" evidence="6">
    <location>
        <begin position="156"/>
        <end position="344"/>
    </location>
</feature>
<keyword evidence="5" id="KW-0472">Membrane</keyword>
<accession>A0A9Q0KKN3</accession>
<dbReference type="PANTHER" id="PTHR20961">
    <property type="entry name" value="GLYCOSYLTRANSFERASE"/>
    <property type="match status" value="1"/>
</dbReference>
<keyword evidence="8" id="KW-1185">Reference proteome</keyword>
<keyword evidence="5" id="KW-0812">Transmembrane</keyword>
<comment type="caution">
    <text evidence="7">The sequence shown here is derived from an EMBL/GenBank/DDBJ whole genome shotgun (WGS) entry which is preliminary data.</text>
</comment>
<keyword evidence="2" id="KW-0328">Glycosyltransferase</keyword>
<comment type="subcellular location">
    <subcellularLocation>
        <location evidence="1">Golgi apparatus membrane</location>
        <topology evidence="1">Single-pass type II membrane protein</topology>
    </subcellularLocation>
</comment>
<evidence type="ECO:0000256" key="1">
    <source>
        <dbReference type="ARBA" id="ARBA00004323"/>
    </source>
</evidence>
<keyword evidence="4" id="KW-0325">Glycoprotein</keyword>
<dbReference type="GO" id="GO:0000139">
    <property type="term" value="C:Golgi membrane"/>
    <property type="evidence" value="ECO:0007669"/>
    <property type="project" value="UniProtKB-SubCell"/>
</dbReference>
<sequence>MAFNKMFAKSFSRYEQKKFRSWAIIGFFILSLSFFTLVKPYFCTLPIGGEAMEPKHICNLSDPKFDFCDIEGDIRIHGKSSTIFAASSQKIDLVGNESWTIKPYPRKTDQWMMGFIKEFSVNEIVGKEEEAPHCTLNHSVPAVVFSIGGYAAGNHWHAFTDILIPLFVASAQFHGEVHFLITNYAEYWIMKYQTILKQLSRYEIVNIDTDDKVHCFPHVIVGLKYYKDLRIDPLTASEGYSMKDFMKLTRTAYSLKKSAAIKIHQHTQEKPRLLILTRKESRTFMNVNEIVELAKSMGFEVVVSEAMANLDKFSHIVNSCDVMMGIHGAGLTNMVFLPSNAVLIQVLPWGQFEWLASTCFGEPALDTDLRYLEYKIKKEESSLIQQYSQDHPVLKDPHSINKANWELFKSVYLKQDVKIDVGRFKATLSKALELLH</sequence>